<dbReference type="InterPro" id="IPR056125">
    <property type="entry name" value="DUF7708"/>
</dbReference>
<evidence type="ECO:0000259" key="1">
    <source>
        <dbReference type="Pfam" id="PF24809"/>
    </source>
</evidence>
<protein>
    <recommendedName>
        <fullName evidence="1">DUF7708 domain-containing protein</fullName>
    </recommendedName>
</protein>
<keyword evidence="3" id="KW-1185">Reference proteome</keyword>
<comment type="caution">
    <text evidence="2">The sequence shown here is derived from an EMBL/GenBank/DDBJ whole genome shotgun (WGS) entry which is preliminary data.</text>
</comment>
<reference evidence="2" key="1">
    <citation type="journal article" date="2023" name="Mol. Phylogenet. Evol.">
        <title>Genome-scale phylogeny and comparative genomics of the fungal order Sordariales.</title>
        <authorList>
            <person name="Hensen N."/>
            <person name="Bonometti L."/>
            <person name="Westerberg I."/>
            <person name="Brannstrom I.O."/>
            <person name="Guillou S."/>
            <person name="Cros-Aarteil S."/>
            <person name="Calhoun S."/>
            <person name="Haridas S."/>
            <person name="Kuo A."/>
            <person name="Mondo S."/>
            <person name="Pangilinan J."/>
            <person name="Riley R."/>
            <person name="LaButti K."/>
            <person name="Andreopoulos B."/>
            <person name="Lipzen A."/>
            <person name="Chen C."/>
            <person name="Yan M."/>
            <person name="Daum C."/>
            <person name="Ng V."/>
            <person name="Clum A."/>
            <person name="Steindorff A."/>
            <person name="Ohm R.A."/>
            <person name="Martin F."/>
            <person name="Silar P."/>
            <person name="Natvig D.O."/>
            <person name="Lalanne C."/>
            <person name="Gautier V."/>
            <person name="Ament-Velasquez S.L."/>
            <person name="Kruys A."/>
            <person name="Hutchinson M.I."/>
            <person name="Powell A.J."/>
            <person name="Barry K."/>
            <person name="Miller A.N."/>
            <person name="Grigoriev I.V."/>
            <person name="Debuchy R."/>
            <person name="Gladieux P."/>
            <person name="Hiltunen Thoren M."/>
            <person name="Johannesson H."/>
        </authorList>
    </citation>
    <scope>NUCLEOTIDE SEQUENCE</scope>
    <source>
        <strain evidence="2">CBS 314.62</strain>
    </source>
</reference>
<feature type="non-terminal residue" evidence="2">
    <location>
        <position position="1"/>
    </location>
</feature>
<gene>
    <name evidence="2" type="ORF">B0T22DRAFT_411405</name>
</gene>
<dbReference type="Pfam" id="PF24809">
    <property type="entry name" value="DUF7708"/>
    <property type="match status" value="1"/>
</dbReference>
<organism evidence="2 3">
    <name type="scientific">Podospora appendiculata</name>
    <dbReference type="NCBI Taxonomy" id="314037"/>
    <lineage>
        <taxon>Eukaryota</taxon>
        <taxon>Fungi</taxon>
        <taxon>Dikarya</taxon>
        <taxon>Ascomycota</taxon>
        <taxon>Pezizomycotina</taxon>
        <taxon>Sordariomycetes</taxon>
        <taxon>Sordariomycetidae</taxon>
        <taxon>Sordariales</taxon>
        <taxon>Podosporaceae</taxon>
        <taxon>Podospora</taxon>
    </lineage>
</organism>
<evidence type="ECO:0000313" key="2">
    <source>
        <dbReference type="EMBL" id="KAK3683412.1"/>
    </source>
</evidence>
<feature type="domain" description="DUF7708" evidence="1">
    <location>
        <begin position="138"/>
        <end position="279"/>
    </location>
</feature>
<dbReference type="PANTHER" id="PTHR40619:SF3">
    <property type="entry name" value="FUNGAL STAND N-TERMINAL GOODBYE DOMAIN-CONTAINING PROTEIN"/>
    <property type="match status" value="1"/>
</dbReference>
<dbReference type="PANTHER" id="PTHR40619">
    <property type="entry name" value="FUNGAL STAND N-TERMINAL GOODBYE DOMAIN-CONTAINING PROTEIN"/>
    <property type="match status" value="1"/>
</dbReference>
<dbReference type="Proteomes" id="UP001270362">
    <property type="component" value="Unassembled WGS sequence"/>
</dbReference>
<proteinExistence type="predicted"/>
<dbReference type="AlphaFoldDB" id="A0AAE1C8R2"/>
<name>A0AAE1C8R2_9PEZI</name>
<reference evidence="2" key="2">
    <citation type="submission" date="2023-06" db="EMBL/GenBank/DDBJ databases">
        <authorList>
            <consortium name="Lawrence Berkeley National Laboratory"/>
            <person name="Haridas S."/>
            <person name="Hensen N."/>
            <person name="Bonometti L."/>
            <person name="Westerberg I."/>
            <person name="Brannstrom I.O."/>
            <person name="Guillou S."/>
            <person name="Cros-Aarteil S."/>
            <person name="Calhoun S."/>
            <person name="Kuo A."/>
            <person name="Mondo S."/>
            <person name="Pangilinan J."/>
            <person name="Riley R."/>
            <person name="Labutti K."/>
            <person name="Andreopoulos B."/>
            <person name="Lipzen A."/>
            <person name="Chen C."/>
            <person name="Yanf M."/>
            <person name="Daum C."/>
            <person name="Ng V."/>
            <person name="Clum A."/>
            <person name="Steindorff A."/>
            <person name="Ohm R."/>
            <person name="Martin F."/>
            <person name="Silar P."/>
            <person name="Natvig D."/>
            <person name="Lalanne C."/>
            <person name="Gautier V."/>
            <person name="Ament-Velasquez S.L."/>
            <person name="Kruys A."/>
            <person name="Hutchinson M.I."/>
            <person name="Powell A.J."/>
            <person name="Barry K."/>
            <person name="Miller A.N."/>
            <person name="Grigoriev I.V."/>
            <person name="Debuchy R."/>
            <person name="Gladieux P."/>
            <person name="Thoren M.H."/>
            <person name="Johannesson H."/>
        </authorList>
    </citation>
    <scope>NUCLEOTIDE SEQUENCE</scope>
    <source>
        <strain evidence="2">CBS 314.62</strain>
    </source>
</reference>
<dbReference type="EMBL" id="JAULSO010000004">
    <property type="protein sequence ID" value="KAK3683412.1"/>
    <property type="molecule type" value="Genomic_DNA"/>
</dbReference>
<accession>A0AAE1C8R2</accession>
<evidence type="ECO:0000313" key="3">
    <source>
        <dbReference type="Proteomes" id="UP001270362"/>
    </source>
</evidence>
<sequence length="626" mass="70186">MQDEKASRTLVRMYSFEVGERLPPGTHGHPLGQALSRDAASGEFTPATAVSPWRKFFEPHQFAGAADNPITAVISVEAGKLRDKWVTFHTSCNKEDKLDLELYEPTMESVVEMVQQMQTKSQAKRKSGLSGKAASKFHAFCRTLGSHTALLKLLPEGSEYVSVLTGSLNAIIKASANHEHVADSLSEALCVVSQNITEFEIEMEIFQTKAVLEKIADLYAHIFVFLSSFMSWLMRNRAKRLLDSFNESAFKVFEDDIKKINSKAVAIRNFVAQSSRAEIRSIRLTTEGTQSSLEDLSKDVRVGLEGIERHQAEMEYYAAMLYRSQQDAAEKSRRDLKKLEDQMIARMKHALQEEAMSLIGTKRSASGFPFQQPDGLTLLMTGESQSAGIWEREEVSFHSAHLEYFFHRDRLRLPCDAFAPIAAPSEVLPRISDWIGGTRTGNNASKVLWIDGPTIYADDWDNPVTMLAANVIDLASQSDLPVISYLCELRRGEPLRYGNSQAAQGLVALMSALLRQMVELLMPQFESEIIDLSEARFRLLDGTINSWHEAESFFRDLAVLLPAPSVFCIIDGLHWIDDQSTSPYIKSFIALLRERGRFKVLLTTTGRAPTLRDVILDEEALTLDSF</sequence>